<protein>
    <submittedName>
        <fullName evidence="2">Uncharacterized protein</fullName>
    </submittedName>
</protein>
<dbReference type="Proteomes" id="UP001152523">
    <property type="component" value="Unassembled WGS sequence"/>
</dbReference>
<sequence>MSLHQPETLTNIMPAMPKEEEVSTSEPQQKMPKVNTDRPWYTDYGISHNGEDRYEAMVKFINECAEWAHVEDENLRKELKLYTYQVNMYGPYEVDVFPDWPLFSKVHPIDFEGDKEFVEVVKTGTKSAIALYNREHSLDENISLVKIVKVNLICGYGRRFYITFDADVSMSGLRKTYQAEVLKIGDYIDAMMCHIKPDYKKPNPPIGLDNCPALQLGIIRPVPSEEKELFEIVEACTDKAIAFYNEQHNQSDEDIIFEKILNAQYKIDHGKTFYIAFDAVGSKSGLRKTYQAEVIYRIYYTKVVTCQLDPESDDELCQIEEEITVGSEKGGAITIDCEESRPCYFAYGYIIESERSKLSLHECAEWAHVEDKNLRKELKLYTYQLHTYGPYEVDVFPDWPLLSKVHPVDFDGDVEFVGVVKTGTESAIALYNREHSSDENIILAKIVKANLINGYGRRFYITFDADNCVSGLRKTYQAEVLNLGDSIDAVMCHLKPDYKKPNPPIGLDNCPALVLGKTFPVSLEDKELFEILKNCTHEAIAFYNMQHPRDEDIIFKKIWYAECKIYLGTTFYIAFDAVGSKSESRKTYIAEVIYKIYCTKVVACELTQLASPSNDEPCQMIEV</sequence>
<dbReference type="EMBL" id="CAMAPF010000030">
    <property type="protein sequence ID" value="CAH9075980.1"/>
    <property type="molecule type" value="Genomic_DNA"/>
</dbReference>
<dbReference type="AlphaFoldDB" id="A0AAV0CJU8"/>
<comment type="caution">
    <text evidence="2">The sequence shown here is derived from an EMBL/GenBank/DDBJ whole genome shotgun (WGS) entry which is preliminary data.</text>
</comment>
<reference evidence="2" key="1">
    <citation type="submission" date="2022-07" db="EMBL/GenBank/DDBJ databases">
        <authorList>
            <person name="Macas J."/>
            <person name="Novak P."/>
            <person name="Neumann P."/>
        </authorList>
    </citation>
    <scope>NUCLEOTIDE SEQUENCE</scope>
</reference>
<evidence type="ECO:0000256" key="1">
    <source>
        <dbReference type="SAM" id="MobiDB-lite"/>
    </source>
</evidence>
<feature type="region of interest" description="Disordered" evidence="1">
    <location>
        <begin position="1"/>
        <end position="34"/>
    </location>
</feature>
<evidence type="ECO:0000313" key="2">
    <source>
        <dbReference type="EMBL" id="CAH9075980.1"/>
    </source>
</evidence>
<name>A0AAV0CJU8_9ASTE</name>
<feature type="compositionally biased region" description="Polar residues" evidence="1">
    <location>
        <begin position="1"/>
        <end position="11"/>
    </location>
</feature>
<accession>A0AAV0CJU8</accession>
<proteinExistence type="predicted"/>
<dbReference type="PANTHER" id="PTHR31228:SF25">
    <property type="entry name" value="CYSTATIN-LIKE PROTEIN-RELATED"/>
    <property type="match status" value="1"/>
</dbReference>
<keyword evidence="3" id="KW-1185">Reference proteome</keyword>
<gene>
    <name evidence="2" type="ORF">CEPIT_LOCUS5725</name>
</gene>
<evidence type="ECO:0000313" key="3">
    <source>
        <dbReference type="Proteomes" id="UP001152523"/>
    </source>
</evidence>
<organism evidence="2 3">
    <name type="scientific">Cuscuta epithymum</name>
    <dbReference type="NCBI Taxonomy" id="186058"/>
    <lineage>
        <taxon>Eukaryota</taxon>
        <taxon>Viridiplantae</taxon>
        <taxon>Streptophyta</taxon>
        <taxon>Embryophyta</taxon>
        <taxon>Tracheophyta</taxon>
        <taxon>Spermatophyta</taxon>
        <taxon>Magnoliopsida</taxon>
        <taxon>eudicotyledons</taxon>
        <taxon>Gunneridae</taxon>
        <taxon>Pentapetalae</taxon>
        <taxon>asterids</taxon>
        <taxon>lamiids</taxon>
        <taxon>Solanales</taxon>
        <taxon>Convolvulaceae</taxon>
        <taxon>Cuscuteae</taxon>
        <taxon>Cuscuta</taxon>
        <taxon>Cuscuta subgen. Cuscuta</taxon>
    </lineage>
</organism>
<dbReference type="PANTHER" id="PTHR31228">
    <property type="entry name" value="CYSTATIN/MONELLIN SUPERFAMILY PROTEIN"/>
    <property type="match status" value="1"/>
</dbReference>